<organism evidence="1 2">
    <name type="scientific">Salix viminalis</name>
    <name type="common">Common osier</name>
    <name type="synonym">Basket willow</name>
    <dbReference type="NCBI Taxonomy" id="40686"/>
    <lineage>
        <taxon>Eukaryota</taxon>
        <taxon>Viridiplantae</taxon>
        <taxon>Streptophyta</taxon>
        <taxon>Embryophyta</taxon>
        <taxon>Tracheophyta</taxon>
        <taxon>Spermatophyta</taxon>
        <taxon>Magnoliopsida</taxon>
        <taxon>eudicotyledons</taxon>
        <taxon>Gunneridae</taxon>
        <taxon>Pentapetalae</taxon>
        <taxon>rosids</taxon>
        <taxon>fabids</taxon>
        <taxon>Malpighiales</taxon>
        <taxon>Salicaceae</taxon>
        <taxon>Saliceae</taxon>
        <taxon>Salix</taxon>
    </lineage>
</organism>
<evidence type="ECO:0000313" key="1">
    <source>
        <dbReference type="EMBL" id="KAJ6703875.1"/>
    </source>
</evidence>
<name>A0A9Q0T7Z9_SALVM</name>
<proteinExistence type="predicted"/>
<evidence type="ECO:0000313" key="2">
    <source>
        <dbReference type="Proteomes" id="UP001151529"/>
    </source>
</evidence>
<protein>
    <submittedName>
        <fullName evidence="1">Uncharacterized protein</fullName>
    </submittedName>
</protein>
<dbReference type="AlphaFoldDB" id="A0A9Q0T7Z9"/>
<comment type="caution">
    <text evidence="1">The sequence shown here is derived from an EMBL/GenBank/DDBJ whole genome shotgun (WGS) entry which is preliminary data.</text>
</comment>
<sequence>MTLQPNEEHGDYLKVAHVPDVYSTYWNNGILDNFALFTKEDKSSSMPSPDADSPFPSLKVVLFCKTFQDLESDFPNTITPQDLAGMIVNFSVSEQEVSGKTLLRRLQKLYYNSVVACLVLGRSGLLSN</sequence>
<gene>
    <name evidence="1" type="ORF">OIU85_029772</name>
</gene>
<keyword evidence="2" id="KW-1185">Reference proteome</keyword>
<accession>A0A9Q0T7Z9</accession>
<reference evidence="1" key="2">
    <citation type="journal article" date="2023" name="Int. J. Mol. Sci.">
        <title>De Novo Assembly and Annotation of 11 Diverse Shrub Willow (Salix) Genomes Reveals Novel Gene Organization in Sex-Linked Regions.</title>
        <authorList>
            <person name="Hyden B."/>
            <person name="Feng K."/>
            <person name="Yates T.B."/>
            <person name="Jawdy S."/>
            <person name="Cereghino C."/>
            <person name="Smart L.B."/>
            <person name="Muchero W."/>
        </authorList>
    </citation>
    <scope>NUCLEOTIDE SEQUENCE [LARGE SCALE GENOMIC DNA]</scope>
    <source>
        <tissue evidence="1">Shoot tip</tissue>
    </source>
</reference>
<dbReference type="Proteomes" id="UP001151529">
    <property type="component" value="Chromosome 3"/>
</dbReference>
<dbReference type="EMBL" id="JAPFFL010000009">
    <property type="protein sequence ID" value="KAJ6703875.1"/>
    <property type="molecule type" value="Genomic_DNA"/>
</dbReference>
<reference evidence="1" key="1">
    <citation type="submission" date="2022-11" db="EMBL/GenBank/DDBJ databases">
        <authorList>
            <person name="Hyden B.L."/>
            <person name="Feng K."/>
            <person name="Yates T."/>
            <person name="Jawdy S."/>
            <person name="Smart L.B."/>
            <person name="Muchero W."/>
        </authorList>
    </citation>
    <scope>NUCLEOTIDE SEQUENCE</scope>
    <source>
        <tissue evidence="1">Shoot tip</tissue>
    </source>
</reference>